<feature type="transmembrane region" description="Helical" evidence="7">
    <location>
        <begin position="129"/>
        <end position="148"/>
    </location>
</feature>
<evidence type="ECO:0000313" key="10">
    <source>
        <dbReference type="Proteomes" id="UP001220670"/>
    </source>
</evidence>
<organism evidence="9 10">
    <name type="scientific">Limosilactobacillus mucosae</name>
    <name type="common">Lactobacillus mucosae</name>
    <dbReference type="NCBI Taxonomy" id="97478"/>
    <lineage>
        <taxon>Bacteria</taxon>
        <taxon>Bacillati</taxon>
        <taxon>Bacillota</taxon>
        <taxon>Bacilli</taxon>
        <taxon>Lactobacillales</taxon>
        <taxon>Lactobacillaceae</taxon>
        <taxon>Limosilactobacillus</taxon>
    </lineage>
</organism>
<comment type="similarity">
    <text evidence="2">Belongs to the acyltransferase 3 family.</text>
</comment>
<dbReference type="Proteomes" id="UP001220670">
    <property type="component" value="Unassembled WGS sequence"/>
</dbReference>
<accession>A0AAJ1HYG9</accession>
<keyword evidence="9" id="KW-0808">Transferase</keyword>
<evidence type="ECO:0000256" key="2">
    <source>
        <dbReference type="ARBA" id="ARBA00007400"/>
    </source>
</evidence>
<evidence type="ECO:0000256" key="6">
    <source>
        <dbReference type="ARBA" id="ARBA00023136"/>
    </source>
</evidence>
<dbReference type="RefSeq" id="WP_272225869.1">
    <property type="nucleotide sequence ID" value="NZ_JAQONE010000027.1"/>
</dbReference>
<proteinExistence type="inferred from homology"/>
<evidence type="ECO:0000256" key="3">
    <source>
        <dbReference type="ARBA" id="ARBA00022475"/>
    </source>
</evidence>
<dbReference type="AlphaFoldDB" id="A0AAJ1HYG9"/>
<evidence type="ECO:0000256" key="4">
    <source>
        <dbReference type="ARBA" id="ARBA00022692"/>
    </source>
</evidence>
<dbReference type="Pfam" id="PF01757">
    <property type="entry name" value="Acyl_transf_3"/>
    <property type="match status" value="1"/>
</dbReference>
<keyword evidence="4 7" id="KW-0812">Transmembrane</keyword>
<keyword evidence="6 7" id="KW-0472">Membrane</keyword>
<reference evidence="9" key="1">
    <citation type="submission" date="2023-01" db="EMBL/GenBank/DDBJ databases">
        <title>Genome analysis of 13 Lactobacillus isolated from gut of wild boar.</title>
        <authorList>
            <person name="Papp P."/>
            <person name="Libisch B."/>
            <person name="Nagy T."/>
            <person name="Olasz F."/>
        </authorList>
    </citation>
    <scope>NUCLEOTIDE SEQUENCE</scope>
    <source>
        <strain evidence="9">F146</strain>
    </source>
</reference>
<evidence type="ECO:0000313" key="9">
    <source>
        <dbReference type="EMBL" id="MDC2830685.1"/>
    </source>
</evidence>
<feature type="domain" description="Acyltransferase 3" evidence="8">
    <location>
        <begin position="8"/>
        <end position="342"/>
    </location>
</feature>
<comment type="caution">
    <text evidence="9">The sequence shown here is derived from an EMBL/GenBank/DDBJ whole genome shotgun (WGS) entry which is preliminary data.</text>
</comment>
<dbReference type="GO" id="GO:0016413">
    <property type="term" value="F:O-acetyltransferase activity"/>
    <property type="evidence" value="ECO:0007669"/>
    <property type="project" value="TreeGrafter"/>
</dbReference>
<feature type="transmembrane region" description="Helical" evidence="7">
    <location>
        <begin position="44"/>
        <end position="63"/>
    </location>
</feature>
<keyword evidence="3" id="KW-1003">Cell membrane</keyword>
<dbReference type="PANTHER" id="PTHR40074:SF2">
    <property type="entry name" value="O-ACETYLTRANSFERASE WECH"/>
    <property type="match status" value="1"/>
</dbReference>
<feature type="transmembrane region" description="Helical" evidence="7">
    <location>
        <begin position="331"/>
        <end position="349"/>
    </location>
</feature>
<comment type="subcellular location">
    <subcellularLocation>
        <location evidence="1">Cell membrane</location>
        <topology evidence="1">Multi-pass membrane protein</topology>
    </subcellularLocation>
</comment>
<sequence>MIKRKRYYYMDFLAIISCFAVVVLHTSAAPGNENIDLRTFHSSSVIIALINILFSFAVPIFFMQSGANVLNYRERYDTKTFAKKRINKVVIPFIIWSILGFIFITKTPFNLLWFPKLIKGFTSGSIVGPYWFFYNIIGFYLCVPFLSLIINKEHIQTIRYILILTIIFNTILPMMFQIAKVNSMIVGSLPAIGSYLEYFIVGWYIVHVDISDKSTKQIYTLGIIMLAFEIFATIYSTFFMPHNLANFGYAFDYLVKTFYDISNFPSFCVMVALFVFFKNRENFFVEKNWYQWLPKISKLTFGVYLIHPFFVVKLLPHLIVMTESWNTMLKILMYPIIIFLVSAMATIVFRKIPLLKKIVP</sequence>
<evidence type="ECO:0000256" key="5">
    <source>
        <dbReference type="ARBA" id="ARBA00022989"/>
    </source>
</evidence>
<evidence type="ECO:0000259" key="8">
    <source>
        <dbReference type="Pfam" id="PF01757"/>
    </source>
</evidence>
<feature type="transmembrane region" description="Helical" evidence="7">
    <location>
        <begin position="89"/>
        <end position="109"/>
    </location>
</feature>
<dbReference type="GO" id="GO:0005886">
    <property type="term" value="C:plasma membrane"/>
    <property type="evidence" value="ECO:0007669"/>
    <property type="project" value="UniProtKB-SubCell"/>
</dbReference>
<keyword evidence="9" id="KW-0012">Acyltransferase</keyword>
<protein>
    <submittedName>
        <fullName evidence="9">Acyltransferase family protein</fullName>
    </submittedName>
</protein>
<dbReference type="InterPro" id="IPR002656">
    <property type="entry name" value="Acyl_transf_3_dom"/>
</dbReference>
<gene>
    <name evidence="9" type="ORF">PO250_10415</name>
</gene>
<evidence type="ECO:0000256" key="7">
    <source>
        <dbReference type="SAM" id="Phobius"/>
    </source>
</evidence>
<name>A0AAJ1HYG9_LIMMU</name>
<keyword evidence="5 7" id="KW-1133">Transmembrane helix</keyword>
<feature type="transmembrane region" description="Helical" evidence="7">
    <location>
        <begin position="258"/>
        <end position="277"/>
    </location>
</feature>
<dbReference type="EMBL" id="JAQONE010000027">
    <property type="protein sequence ID" value="MDC2830685.1"/>
    <property type="molecule type" value="Genomic_DNA"/>
</dbReference>
<dbReference type="PANTHER" id="PTHR40074">
    <property type="entry name" value="O-ACETYLTRANSFERASE WECH"/>
    <property type="match status" value="1"/>
</dbReference>
<feature type="transmembrane region" description="Helical" evidence="7">
    <location>
        <begin position="185"/>
        <end position="206"/>
    </location>
</feature>
<dbReference type="GO" id="GO:0009246">
    <property type="term" value="P:enterobacterial common antigen biosynthetic process"/>
    <property type="evidence" value="ECO:0007669"/>
    <property type="project" value="TreeGrafter"/>
</dbReference>
<feature type="transmembrane region" description="Helical" evidence="7">
    <location>
        <begin position="298"/>
        <end position="319"/>
    </location>
</feature>
<feature type="transmembrane region" description="Helical" evidence="7">
    <location>
        <begin position="218"/>
        <end position="238"/>
    </location>
</feature>
<feature type="transmembrane region" description="Helical" evidence="7">
    <location>
        <begin position="160"/>
        <end position="179"/>
    </location>
</feature>
<evidence type="ECO:0000256" key="1">
    <source>
        <dbReference type="ARBA" id="ARBA00004651"/>
    </source>
</evidence>